<evidence type="ECO:0000259" key="3">
    <source>
        <dbReference type="Pfam" id="PF13439"/>
    </source>
</evidence>
<proteinExistence type="predicted"/>
<dbReference type="InterPro" id="IPR028098">
    <property type="entry name" value="Glyco_trans_4-like_N"/>
</dbReference>
<gene>
    <name evidence="4" type="ORF">H8E19_17625</name>
</gene>
<sequence length="412" mass="47502">MDRILRIGILHYSCPPVVGGVEEVVRQHAFILHRLGQSVSILAGMGEVFTDLFPVRIEPLLGSKNPSILKAQKQSKSGNHKQIKQLTNRIYQILKDWFHDFDVILAHNVLHMPFNLPLTLALRRLAASGNGPATVSWAHDSPYLQPNYPESLEDHPWNVLKRPHPNIHYVTISESRRRMFNELFGDVSWKVIHDGIDPASFFYLDPLSIKLAEELDIFSRDLVVVQPSRMTPRKNLELSIHIIRGIRNLGYNILFILTGAYDPHEEKAVSYYRRLKYWIKELGMQDNIAILAEYRFSDRKKLVPDRIFIRDLYLMADLLLMTSKDEGFGLPLLEAGLIKLPIACTEIPPFLEIGEDVCFFSLDDHPLTIAGRIVEYLARSNTHTMFRSVMRKYVLDVVCRREIMPFLRDIIP</sequence>
<name>A0A8J6T522_9DELT</name>
<dbReference type="AlphaFoldDB" id="A0A8J6T522"/>
<evidence type="ECO:0000313" key="5">
    <source>
        <dbReference type="Proteomes" id="UP000650524"/>
    </source>
</evidence>
<keyword evidence="1" id="KW-0808">Transferase</keyword>
<dbReference type="InterPro" id="IPR001296">
    <property type="entry name" value="Glyco_trans_1"/>
</dbReference>
<comment type="caution">
    <text evidence="4">The sequence shown here is derived from an EMBL/GenBank/DDBJ whole genome shotgun (WGS) entry which is preliminary data.</text>
</comment>
<dbReference type="Gene3D" id="3.40.50.2000">
    <property type="entry name" value="Glycogen Phosphorylase B"/>
    <property type="match status" value="2"/>
</dbReference>
<dbReference type="PANTHER" id="PTHR46401">
    <property type="entry name" value="GLYCOSYLTRANSFERASE WBBK-RELATED"/>
    <property type="match status" value="1"/>
</dbReference>
<dbReference type="EMBL" id="JACNJD010000361">
    <property type="protein sequence ID" value="MBC8179225.1"/>
    <property type="molecule type" value="Genomic_DNA"/>
</dbReference>
<dbReference type="Proteomes" id="UP000650524">
    <property type="component" value="Unassembled WGS sequence"/>
</dbReference>
<evidence type="ECO:0000313" key="4">
    <source>
        <dbReference type="EMBL" id="MBC8179225.1"/>
    </source>
</evidence>
<evidence type="ECO:0000259" key="2">
    <source>
        <dbReference type="Pfam" id="PF00534"/>
    </source>
</evidence>
<dbReference type="Pfam" id="PF00534">
    <property type="entry name" value="Glycos_transf_1"/>
    <property type="match status" value="1"/>
</dbReference>
<dbReference type="PANTHER" id="PTHR46401:SF2">
    <property type="entry name" value="GLYCOSYLTRANSFERASE WBBK-RELATED"/>
    <property type="match status" value="1"/>
</dbReference>
<feature type="domain" description="Glycosyltransferase subfamily 4-like N-terminal" evidence="3">
    <location>
        <begin position="18"/>
        <end position="199"/>
    </location>
</feature>
<dbReference type="Pfam" id="PF13439">
    <property type="entry name" value="Glyco_transf_4"/>
    <property type="match status" value="1"/>
</dbReference>
<accession>A0A8J6T522</accession>
<protein>
    <submittedName>
        <fullName evidence="4">Glycosyltransferase family 4 protein</fullName>
    </submittedName>
</protein>
<dbReference type="SUPFAM" id="SSF53756">
    <property type="entry name" value="UDP-Glycosyltransferase/glycogen phosphorylase"/>
    <property type="match status" value="1"/>
</dbReference>
<feature type="domain" description="Glycosyl transferase family 1" evidence="2">
    <location>
        <begin position="213"/>
        <end position="353"/>
    </location>
</feature>
<dbReference type="GO" id="GO:0016757">
    <property type="term" value="F:glycosyltransferase activity"/>
    <property type="evidence" value="ECO:0007669"/>
    <property type="project" value="InterPro"/>
</dbReference>
<dbReference type="CDD" id="cd03801">
    <property type="entry name" value="GT4_PimA-like"/>
    <property type="match status" value="1"/>
</dbReference>
<organism evidence="4 5">
    <name type="scientific">Candidatus Desulfacyla euxinica</name>
    <dbReference type="NCBI Taxonomy" id="2841693"/>
    <lineage>
        <taxon>Bacteria</taxon>
        <taxon>Deltaproteobacteria</taxon>
        <taxon>Candidatus Desulfacyla</taxon>
    </lineage>
</organism>
<reference evidence="4 5" key="1">
    <citation type="submission" date="2020-08" db="EMBL/GenBank/DDBJ databases">
        <title>Bridging the membrane lipid divide: bacteria of the FCB group superphylum have the potential to synthesize archaeal ether lipids.</title>
        <authorList>
            <person name="Villanueva L."/>
            <person name="Von Meijenfeldt F.A.B."/>
            <person name="Westbye A.B."/>
            <person name="Yadav S."/>
            <person name="Hopmans E.C."/>
            <person name="Dutilh B.E."/>
            <person name="Sinninghe Damste J.S."/>
        </authorList>
    </citation>
    <scope>NUCLEOTIDE SEQUENCE [LARGE SCALE GENOMIC DNA]</scope>
    <source>
        <strain evidence="4">NIOZ-UU27</strain>
    </source>
</reference>
<evidence type="ECO:0000256" key="1">
    <source>
        <dbReference type="ARBA" id="ARBA00022679"/>
    </source>
</evidence>